<name>A0A3B1DZ48_9ZZZZ</name>
<dbReference type="AlphaFoldDB" id="A0A3B1DZ48"/>
<feature type="domain" description="Glycosyl transferase family 28 C-terminal" evidence="1">
    <location>
        <begin position="304"/>
        <end position="391"/>
    </location>
</feature>
<dbReference type="Pfam" id="PF04101">
    <property type="entry name" value="Glyco_tran_28_C"/>
    <property type="match status" value="1"/>
</dbReference>
<dbReference type="InterPro" id="IPR007235">
    <property type="entry name" value="Glyco_trans_28_C"/>
</dbReference>
<dbReference type="EMBL" id="UOGK01000571">
    <property type="protein sequence ID" value="VAX41628.1"/>
    <property type="molecule type" value="Genomic_DNA"/>
</dbReference>
<dbReference type="PANTHER" id="PTHR21015">
    <property type="entry name" value="UDP-N-ACETYLGLUCOSAMINE--N-ACETYLMURAMYL-(PENTAPEPTIDE) PYROPHOSPHORYL-UNDECAPRENOL N-ACETYLGLUCOSAMINE TRANSFERASE 1"/>
    <property type="match status" value="1"/>
</dbReference>
<evidence type="ECO:0000313" key="2">
    <source>
        <dbReference type="EMBL" id="VAX41628.1"/>
    </source>
</evidence>
<dbReference type="Gene3D" id="3.40.50.2000">
    <property type="entry name" value="Glycogen Phosphorylase B"/>
    <property type="match status" value="1"/>
</dbReference>
<sequence>MMMFLDDDMLRRLDLAPAPRVGTLNQDRPLRIALYSHDAQGLGHMRRNLLISQSLIADERVQPSVLLISGLRETASYTMPDGVDSVTLPALGKAADGSYHSRSLKLETEELVRLRSSLIRSAIESYEPDVLLVDKLPLGIFGELKPALAWLCERTEAKVVLGMRDILDEPAVVRREWARDQCTEAIREYYHRIWVYGDRRVYDAAAEYSLPSDIAAMMRYTGYLNPRHAPTARGASGTGSGPALEEIMDLPTGSLTLCVIGGGRDGVELASAFLRAKLPPEGGGVLVTGPLMDGEDRALLHSLAADRSDMRLIEFVTDPQPLLCCADRVISMGGYNSVCEVLAFHKRTLIVPRVTPRREQIIRAERFAQAGLLDMLHPDALTPEALSAWMQSDASPMQPAERVLDFHGTQRLPELLLEALGRDTPPCQREKTSPEVIVQNGKAARHA</sequence>
<evidence type="ECO:0000259" key="1">
    <source>
        <dbReference type="Pfam" id="PF04101"/>
    </source>
</evidence>
<organism evidence="2">
    <name type="scientific">hydrothermal vent metagenome</name>
    <dbReference type="NCBI Taxonomy" id="652676"/>
    <lineage>
        <taxon>unclassified sequences</taxon>
        <taxon>metagenomes</taxon>
        <taxon>ecological metagenomes</taxon>
    </lineage>
</organism>
<dbReference type="GO" id="GO:0016758">
    <property type="term" value="F:hexosyltransferase activity"/>
    <property type="evidence" value="ECO:0007669"/>
    <property type="project" value="InterPro"/>
</dbReference>
<reference evidence="2" key="1">
    <citation type="submission" date="2018-06" db="EMBL/GenBank/DDBJ databases">
        <authorList>
            <person name="Zhirakovskaya E."/>
        </authorList>
    </citation>
    <scope>NUCLEOTIDE SEQUENCE</scope>
</reference>
<gene>
    <name evidence="2" type="ORF">MNBD_PLANCTO03-2307</name>
</gene>
<proteinExistence type="predicted"/>
<dbReference type="PANTHER" id="PTHR21015:SF28">
    <property type="entry name" value="SLL1722 PROTEIN"/>
    <property type="match status" value="1"/>
</dbReference>
<protein>
    <submittedName>
        <fullName evidence="2">Mlr3248 protein</fullName>
    </submittedName>
</protein>
<dbReference type="SUPFAM" id="SSF53756">
    <property type="entry name" value="UDP-Glycosyltransferase/glycogen phosphorylase"/>
    <property type="match status" value="1"/>
</dbReference>
<accession>A0A3B1DZ48</accession>